<gene>
    <name evidence="4" type="ORF">E4N74_03325</name>
</gene>
<evidence type="ECO:0000256" key="2">
    <source>
        <dbReference type="ARBA" id="ARBA00023002"/>
    </source>
</evidence>
<name>A0AAE9MY72_9SPIR</name>
<evidence type="ECO:0000313" key="5">
    <source>
        <dbReference type="Proteomes" id="UP001058682"/>
    </source>
</evidence>
<dbReference type="Pfam" id="PF08240">
    <property type="entry name" value="ADH_N"/>
    <property type="match status" value="1"/>
</dbReference>
<proteinExistence type="predicted"/>
<dbReference type="SMART" id="SM00829">
    <property type="entry name" value="PKS_ER"/>
    <property type="match status" value="1"/>
</dbReference>
<dbReference type="InterPro" id="IPR013149">
    <property type="entry name" value="ADH-like_C"/>
</dbReference>
<accession>A0AAE9MY72</accession>
<dbReference type="InterPro" id="IPR013154">
    <property type="entry name" value="ADH-like_N"/>
</dbReference>
<dbReference type="PANTHER" id="PTHR48106:SF18">
    <property type="entry name" value="QUINONE OXIDOREDUCTASE PIG3"/>
    <property type="match status" value="1"/>
</dbReference>
<dbReference type="SUPFAM" id="SSF50129">
    <property type="entry name" value="GroES-like"/>
    <property type="match status" value="1"/>
</dbReference>
<keyword evidence="2" id="KW-0560">Oxidoreductase</keyword>
<dbReference type="AlphaFoldDB" id="A0AAE9MY72"/>
<dbReference type="Proteomes" id="UP001058682">
    <property type="component" value="Chromosome"/>
</dbReference>
<evidence type="ECO:0000313" key="4">
    <source>
        <dbReference type="EMBL" id="UTY34871.1"/>
    </source>
</evidence>
<reference evidence="4" key="1">
    <citation type="submission" date="2019-04" db="EMBL/GenBank/DDBJ databases">
        <title>Whole genome sequencing of oral phylogroup 2 treponemes.</title>
        <authorList>
            <person name="Chan Y."/>
            <person name="Zeng H.H."/>
            <person name="Yu X.L."/>
            <person name="Leung W.K."/>
            <person name="Watt R.M."/>
        </authorList>
    </citation>
    <scope>NUCLEOTIDE SEQUENCE</scope>
    <source>
        <strain evidence="4">OMZ 835</strain>
    </source>
</reference>
<dbReference type="InterPro" id="IPR011032">
    <property type="entry name" value="GroES-like_sf"/>
</dbReference>
<organism evidence="4 5">
    <name type="scientific">Treponema putidum</name>
    <dbReference type="NCBI Taxonomy" id="221027"/>
    <lineage>
        <taxon>Bacteria</taxon>
        <taxon>Pseudomonadati</taxon>
        <taxon>Spirochaetota</taxon>
        <taxon>Spirochaetia</taxon>
        <taxon>Spirochaetales</taxon>
        <taxon>Treponemataceae</taxon>
        <taxon>Treponema</taxon>
    </lineage>
</organism>
<dbReference type="Pfam" id="PF00107">
    <property type="entry name" value="ADH_zinc_N"/>
    <property type="match status" value="1"/>
</dbReference>
<keyword evidence="1" id="KW-0521">NADP</keyword>
<dbReference type="InterPro" id="IPR020843">
    <property type="entry name" value="ER"/>
</dbReference>
<evidence type="ECO:0000259" key="3">
    <source>
        <dbReference type="SMART" id="SM00829"/>
    </source>
</evidence>
<feature type="domain" description="Enoyl reductase (ER)" evidence="3">
    <location>
        <begin position="10"/>
        <end position="316"/>
    </location>
</feature>
<dbReference type="PANTHER" id="PTHR48106">
    <property type="entry name" value="QUINONE OXIDOREDUCTASE PIG3-RELATED"/>
    <property type="match status" value="1"/>
</dbReference>
<dbReference type="EMBL" id="CP038804">
    <property type="protein sequence ID" value="UTY34871.1"/>
    <property type="molecule type" value="Genomic_DNA"/>
</dbReference>
<dbReference type="SUPFAM" id="SSF51735">
    <property type="entry name" value="NAD(P)-binding Rossmann-fold domains"/>
    <property type="match status" value="1"/>
</dbReference>
<evidence type="ECO:0000256" key="1">
    <source>
        <dbReference type="ARBA" id="ARBA00022857"/>
    </source>
</evidence>
<dbReference type="Gene3D" id="3.90.180.10">
    <property type="entry name" value="Medium-chain alcohol dehydrogenases, catalytic domain"/>
    <property type="match status" value="1"/>
</dbReference>
<dbReference type="GO" id="GO:0016651">
    <property type="term" value="F:oxidoreductase activity, acting on NAD(P)H"/>
    <property type="evidence" value="ECO:0007669"/>
    <property type="project" value="TreeGrafter"/>
</dbReference>
<dbReference type="GO" id="GO:0070402">
    <property type="term" value="F:NADPH binding"/>
    <property type="evidence" value="ECO:0007669"/>
    <property type="project" value="TreeGrafter"/>
</dbReference>
<dbReference type="InterPro" id="IPR036291">
    <property type="entry name" value="NAD(P)-bd_dom_sf"/>
</dbReference>
<sequence>MKAVVLTKPAAADEIMLTDVPVPAVKSGWVLVKIHAFGLNHSEQILRQFEIEHDYIQKPIIPGIECAGEIADASDSSFSAGQKVVALMGGMGRSFNGSYAEYALLPTHHVFAIQSDMAWTDIAAVPETYFTAWGSLFHCLRLQKDDTLLIRGGTCALGYAAIQIAKALGCRVSATTHRESKLQLLQDAGADECILDTGNLSETYKSRFTKALELVGCKTLRDTMWCMTAGGIVCNTGVLGGVFEMEGFNPIKEIPAGVYLTGFHSNFPVQADIDSIFSFLTKHNLQPLIGERFAFRDISLACAACDGGKVNGKIVVEM</sequence>
<protein>
    <recommendedName>
        <fullName evidence="3">Enoyl reductase (ER) domain-containing protein</fullName>
    </recommendedName>
</protein>